<evidence type="ECO:0000256" key="3">
    <source>
        <dbReference type="ARBA" id="ARBA00022801"/>
    </source>
</evidence>
<dbReference type="InterPro" id="IPR001940">
    <property type="entry name" value="Peptidase_S1C"/>
</dbReference>
<comment type="similarity">
    <text evidence="1">Belongs to the peptidase S1C family.</text>
</comment>
<dbReference type="Gene3D" id="2.30.42.60">
    <property type="match status" value="1"/>
</dbReference>
<dbReference type="Pfam" id="PF13180">
    <property type="entry name" value="PDZ_2"/>
    <property type="match status" value="1"/>
</dbReference>
<dbReference type="SMART" id="SM00228">
    <property type="entry name" value="PDZ"/>
    <property type="match status" value="2"/>
</dbReference>
<evidence type="ECO:0000259" key="4">
    <source>
        <dbReference type="PROSITE" id="PS50106"/>
    </source>
</evidence>
<dbReference type="Gene3D" id="2.30.42.10">
    <property type="match status" value="1"/>
</dbReference>
<dbReference type="Pfam" id="PF13365">
    <property type="entry name" value="Trypsin_2"/>
    <property type="match status" value="1"/>
</dbReference>
<dbReference type="AlphaFoldDB" id="A0A1I3Q9T1"/>
<dbReference type="SUPFAM" id="SSF50494">
    <property type="entry name" value="Trypsin-like serine proteases"/>
    <property type="match status" value="1"/>
</dbReference>
<dbReference type="Gene3D" id="2.40.10.120">
    <property type="match status" value="1"/>
</dbReference>
<accession>A0A1I3Q9T1</accession>
<keyword evidence="2 5" id="KW-0645">Protease</keyword>
<dbReference type="InterPro" id="IPR009003">
    <property type="entry name" value="Peptidase_S1_PA"/>
</dbReference>
<dbReference type="GO" id="GO:0006515">
    <property type="term" value="P:protein quality control for misfolded or incompletely synthesized proteins"/>
    <property type="evidence" value="ECO:0007669"/>
    <property type="project" value="TreeGrafter"/>
</dbReference>
<name>A0A1I3Q9T1_9PLAN</name>
<evidence type="ECO:0000256" key="1">
    <source>
        <dbReference type="ARBA" id="ARBA00010541"/>
    </source>
</evidence>
<dbReference type="PANTHER" id="PTHR22939">
    <property type="entry name" value="SERINE PROTEASE FAMILY S1C HTRA-RELATED"/>
    <property type="match status" value="1"/>
</dbReference>
<dbReference type="EMBL" id="FOQD01000018">
    <property type="protein sequence ID" value="SFJ30369.1"/>
    <property type="molecule type" value="Genomic_DNA"/>
</dbReference>
<keyword evidence="3" id="KW-0378">Hydrolase</keyword>
<sequence>MTKMTVPAWKIGLCGIVALLLGGDLARLTAGPLGEAFAESSPGTSEIAESLRQAGRHLAAISAKTMPSVVNIESTRDSRTGEVQETGSGVIMRSPRTKGVFVITNRHVVADSRLNQIEVHLADGRVLTPTEKLEDADSDLAVLRVPEAGVEAAQFGDSDNLDIGHFVLAMGSPFGLSESVTLGIISAKGRRSLELPGRKVINQDFLQTDAAINPGNSGGPLIDLDGRVVGINTAIASQGGGNEGIGFSIPSNLVQFIVGQLLDYGRVRRGYLGVQLDEHFDFEVARKYALDRKQGARVTKVIDKTPAAIAGIRPDDIILNFDGFDVADETDLINKVNVTPVNKRVRVIVLRTGQRMTLQVVLSEKPEGERSEAPALPVELKAPYRNTSLAVMRLSPTLAVQCGYGKEQSGLLVKQAAAEAGADELQLYDVIEEVARQPVTTLEELDTALATLPDQSPVLLKVRRVVDGTVQTLLIEWNRE</sequence>
<dbReference type="SUPFAM" id="SSF50156">
    <property type="entry name" value="PDZ domain-like"/>
    <property type="match status" value="2"/>
</dbReference>
<feature type="domain" description="PDZ" evidence="4">
    <location>
        <begin position="261"/>
        <end position="353"/>
    </location>
</feature>
<dbReference type="InterPro" id="IPR001478">
    <property type="entry name" value="PDZ"/>
</dbReference>
<dbReference type="PROSITE" id="PS50106">
    <property type="entry name" value="PDZ"/>
    <property type="match status" value="1"/>
</dbReference>
<protein>
    <submittedName>
        <fullName evidence="5">Serine protease Do</fullName>
    </submittedName>
</protein>
<dbReference type="RefSeq" id="WP_092054658.1">
    <property type="nucleotide sequence ID" value="NZ_FOQD01000018.1"/>
</dbReference>
<organism evidence="5 6">
    <name type="scientific">Planctomicrobium piriforme</name>
    <dbReference type="NCBI Taxonomy" id="1576369"/>
    <lineage>
        <taxon>Bacteria</taxon>
        <taxon>Pseudomonadati</taxon>
        <taxon>Planctomycetota</taxon>
        <taxon>Planctomycetia</taxon>
        <taxon>Planctomycetales</taxon>
        <taxon>Planctomycetaceae</taxon>
        <taxon>Planctomicrobium</taxon>
    </lineage>
</organism>
<dbReference type="Proteomes" id="UP000199518">
    <property type="component" value="Unassembled WGS sequence"/>
</dbReference>
<dbReference type="STRING" id="1576369.SAMN05421753_11810"/>
<dbReference type="OrthoDB" id="248175at2"/>
<evidence type="ECO:0000313" key="5">
    <source>
        <dbReference type="EMBL" id="SFJ30369.1"/>
    </source>
</evidence>
<dbReference type="PRINTS" id="PR00834">
    <property type="entry name" value="PROTEASES2C"/>
</dbReference>
<dbReference type="GO" id="GO:0004252">
    <property type="term" value="F:serine-type endopeptidase activity"/>
    <property type="evidence" value="ECO:0007669"/>
    <property type="project" value="InterPro"/>
</dbReference>
<dbReference type="PANTHER" id="PTHR22939:SF129">
    <property type="entry name" value="SERINE PROTEASE HTRA2, MITOCHONDRIAL"/>
    <property type="match status" value="1"/>
</dbReference>
<keyword evidence="6" id="KW-1185">Reference proteome</keyword>
<dbReference type="GO" id="GO:0042597">
    <property type="term" value="C:periplasmic space"/>
    <property type="evidence" value="ECO:0007669"/>
    <property type="project" value="TreeGrafter"/>
</dbReference>
<evidence type="ECO:0000313" key="6">
    <source>
        <dbReference type="Proteomes" id="UP000199518"/>
    </source>
</evidence>
<reference evidence="6" key="1">
    <citation type="submission" date="2016-10" db="EMBL/GenBank/DDBJ databases">
        <authorList>
            <person name="Varghese N."/>
            <person name="Submissions S."/>
        </authorList>
    </citation>
    <scope>NUCLEOTIDE SEQUENCE [LARGE SCALE GENOMIC DNA]</scope>
    <source>
        <strain evidence="6">DSM 26348</strain>
    </source>
</reference>
<dbReference type="InterPro" id="IPR036034">
    <property type="entry name" value="PDZ_sf"/>
</dbReference>
<evidence type="ECO:0000256" key="2">
    <source>
        <dbReference type="ARBA" id="ARBA00022670"/>
    </source>
</evidence>
<proteinExistence type="inferred from homology"/>
<gene>
    <name evidence="5" type="ORF">SAMN05421753_11810</name>
</gene>